<dbReference type="EC" id="3.4.21.105" evidence="10"/>
<feature type="transmembrane region" description="Helical" evidence="8">
    <location>
        <begin position="12"/>
        <end position="31"/>
    </location>
</feature>
<dbReference type="InterPro" id="IPR035952">
    <property type="entry name" value="Rhomboid-like_sf"/>
</dbReference>
<dbReference type="RefSeq" id="WP_282301989.1">
    <property type="nucleotide sequence ID" value="NZ_CP124616.1"/>
</dbReference>
<feature type="transmembrane region" description="Helical" evidence="8">
    <location>
        <begin position="140"/>
        <end position="160"/>
    </location>
</feature>
<keyword evidence="4 10" id="KW-0378">Hydrolase</keyword>
<comment type="subcellular location">
    <subcellularLocation>
        <location evidence="1">Membrane</location>
        <topology evidence="1">Multi-pass membrane protein</topology>
    </subcellularLocation>
</comment>
<evidence type="ECO:0000256" key="8">
    <source>
        <dbReference type="SAM" id="Phobius"/>
    </source>
</evidence>
<evidence type="ECO:0000256" key="5">
    <source>
        <dbReference type="ARBA" id="ARBA00022825"/>
    </source>
</evidence>
<proteinExistence type="predicted"/>
<keyword evidence="5" id="KW-0720">Serine protease</keyword>
<feature type="transmembrane region" description="Helical" evidence="8">
    <location>
        <begin position="115"/>
        <end position="134"/>
    </location>
</feature>
<evidence type="ECO:0000313" key="11">
    <source>
        <dbReference type="Proteomes" id="UP001241605"/>
    </source>
</evidence>
<name>A0ABY8QL49_9RHOB</name>
<dbReference type="InterPro" id="IPR022764">
    <property type="entry name" value="Peptidase_S54_rhomboid_dom"/>
</dbReference>
<dbReference type="PANTHER" id="PTHR22936">
    <property type="entry name" value="RHOMBOID-RELATED"/>
    <property type="match status" value="1"/>
</dbReference>
<evidence type="ECO:0000256" key="6">
    <source>
        <dbReference type="ARBA" id="ARBA00022989"/>
    </source>
</evidence>
<dbReference type="Pfam" id="PF01694">
    <property type="entry name" value="Rhomboid"/>
    <property type="match status" value="1"/>
</dbReference>
<keyword evidence="11" id="KW-1185">Reference proteome</keyword>
<keyword evidence="7 8" id="KW-0472">Membrane</keyword>
<keyword evidence="2 10" id="KW-0645">Protease</keyword>
<dbReference type="GO" id="GO:0006508">
    <property type="term" value="P:proteolysis"/>
    <property type="evidence" value="ECO:0007669"/>
    <property type="project" value="UniProtKB-KW"/>
</dbReference>
<dbReference type="InterPro" id="IPR002610">
    <property type="entry name" value="Peptidase_S54_rhomboid-like"/>
</dbReference>
<dbReference type="Gene3D" id="1.20.1540.10">
    <property type="entry name" value="Rhomboid-like"/>
    <property type="match status" value="1"/>
</dbReference>
<evidence type="ECO:0000259" key="9">
    <source>
        <dbReference type="Pfam" id="PF01694"/>
    </source>
</evidence>
<feature type="domain" description="Peptidase S54 rhomboid" evidence="9">
    <location>
        <begin position="74"/>
        <end position="214"/>
    </location>
</feature>
<evidence type="ECO:0000313" key="10">
    <source>
        <dbReference type="EMBL" id="WGW05366.1"/>
    </source>
</evidence>
<accession>A0ABY8QL49</accession>
<evidence type="ECO:0000256" key="2">
    <source>
        <dbReference type="ARBA" id="ARBA00022670"/>
    </source>
</evidence>
<sequence length="228" mass="24651">MSNPHNESPVNPLPPVVVALSLVLIGIELAFGMGARGLIGGPAAVGWRAEYVQKFAFSDRVFEWMRDTGEWPLEQLLRFASYPFLHWSFTQALFAAVILLAMGKIVAEVMGSVRMLILFFASSIGGALAYALILNDPTPLVGAFPGDYGLIGGFTYLLWVRLGRVGANQTRAFSLIGVLMALQLVFGLLFGGSNLWLPDIAGFATGFALSIVLVPGGFSRLLARMRRD</sequence>
<keyword evidence="6 8" id="KW-1133">Transmembrane helix</keyword>
<feature type="transmembrane region" description="Helical" evidence="8">
    <location>
        <begin position="84"/>
        <end position="103"/>
    </location>
</feature>
<dbReference type="EMBL" id="CP124616">
    <property type="protein sequence ID" value="WGW05366.1"/>
    <property type="molecule type" value="Genomic_DNA"/>
</dbReference>
<protein>
    <submittedName>
        <fullName evidence="10">Rhomboid family intramembrane serine protease</fullName>
        <ecNumber evidence="10">3.4.21.105</ecNumber>
    </submittedName>
</protein>
<evidence type="ECO:0000256" key="4">
    <source>
        <dbReference type="ARBA" id="ARBA00022801"/>
    </source>
</evidence>
<organism evidence="10 11">
    <name type="scientific">Tropicibacter oceani</name>
    <dbReference type="NCBI Taxonomy" id="3058420"/>
    <lineage>
        <taxon>Bacteria</taxon>
        <taxon>Pseudomonadati</taxon>
        <taxon>Pseudomonadota</taxon>
        <taxon>Alphaproteobacteria</taxon>
        <taxon>Rhodobacterales</taxon>
        <taxon>Roseobacteraceae</taxon>
        <taxon>Tropicibacter</taxon>
    </lineage>
</organism>
<gene>
    <name evidence="10" type="ORF">QF118_07425</name>
</gene>
<feature type="transmembrane region" description="Helical" evidence="8">
    <location>
        <begin position="172"/>
        <end position="197"/>
    </location>
</feature>
<keyword evidence="3 8" id="KW-0812">Transmembrane</keyword>
<reference evidence="10 11" key="1">
    <citation type="submission" date="2023-05" db="EMBL/GenBank/DDBJ databases">
        <title>YMD87, complete Genome.</title>
        <authorList>
            <person name="Zhang J."/>
            <person name="Xu X."/>
        </authorList>
    </citation>
    <scope>NUCLEOTIDE SEQUENCE [LARGE SCALE GENOMIC DNA]</scope>
    <source>
        <strain evidence="10 11">YMD87</strain>
    </source>
</reference>
<dbReference type="PANTHER" id="PTHR22936:SF69">
    <property type="entry name" value="RHOMBOID-LIKE PROTEIN"/>
    <property type="match status" value="1"/>
</dbReference>
<dbReference type="SUPFAM" id="SSF144091">
    <property type="entry name" value="Rhomboid-like"/>
    <property type="match status" value="1"/>
</dbReference>
<evidence type="ECO:0000256" key="7">
    <source>
        <dbReference type="ARBA" id="ARBA00023136"/>
    </source>
</evidence>
<dbReference type="Proteomes" id="UP001241605">
    <property type="component" value="Chromosome"/>
</dbReference>
<dbReference type="GO" id="GO:0008233">
    <property type="term" value="F:peptidase activity"/>
    <property type="evidence" value="ECO:0007669"/>
    <property type="project" value="UniProtKB-KW"/>
</dbReference>
<evidence type="ECO:0000256" key="3">
    <source>
        <dbReference type="ARBA" id="ARBA00022692"/>
    </source>
</evidence>
<feature type="transmembrane region" description="Helical" evidence="8">
    <location>
        <begin position="203"/>
        <end position="223"/>
    </location>
</feature>
<evidence type="ECO:0000256" key="1">
    <source>
        <dbReference type="ARBA" id="ARBA00004141"/>
    </source>
</evidence>